<gene>
    <name evidence="2" type="ORF">FCI23_46200</name>
</gene>
<protein>
    <submittedName>
        <fullName evidence="2">Uncharacterized protein</fullName>
    </submittedName>
</protein>
<dbReference type="EMBL" id="SUMC01000110">
    <property type="protein sequence ID" value="TJZ99349.1"/>
    <property type="molecule type" value="Genomic_DNA"/>
</dbReference>
<evidence type="ECO:0000313" key="3">
    <source>
        <dbReference type="Proteomes" id="UP000305778"/>
    </source>
</evidence>
<name>A0A4U0RTB9_9ACTN</name>
<sequence length="422" mass="46321">MANGVFHTGYGVIVELSKSDLGQPHRPGLMEEVLTPVGQRERTLLQCLRDRQGGECQCALADKTPWMFIRRQRLGDKVVLVAAHLPVTHVATPEESDKRKAMKERIARAASRHGLDAQTEAKGADGRPVTDVLVTGPGGRRIGWQAQYSPVSATTVRRRSTAAREGGITPLWVTGDERAALIDRAPWARVDDVPWQDIASRLTLLVRGGVRHLQVWKCTDAAERACPETGGACGRFHSGWFPPALCLPQERATALDELVVTSADGEHVPVRTRNRHDARHAAYLWAPAADVEKWHAIVGEQNGTDTDDPDPDEPISFTEQELDSSCRYGEPGQPVPGRRPRRDTAAATGLHTFDEAPASLYRAPRNPVQLRLTPNERNAIAQELHCPPWEIGPCIRCAAPIHRYGRNTGMACPTCIAALNQP</sequence>
<dbReference type="AlphaFoldDB" id="A0A4U0RTB9"/>
<comment type="caution">
    <text evidence="2">The sequence shown here is derived from an EMBL/GenBank/DDBJ whole genome shotgun (WGS) entry which is preliminary data.</text>
</comment>
<keyword evidence="3" id="KW-1185">Reference proteome</keyword>
<dbReference type="Proteomes" id="UP000305778">
    <property type="component" value="Unassembled WGS sequence"/>
</dbReference>
<proteinExistence type="predicted"/>
<dbReference type="OrthoDB" id="4316573at2"/>
<evidence type="ECO:0000313" key="2">
    <source>
        <dbReference type="EMBL" id="TJZ99349.1"/>
    </source>
</evidence>
<feature type="region of interest" description="Disordered" evidence="1">
    <location>
        <begin position="300"/>
        <end position="342"/>
    </location>
</feature>
<feature type="region of interest" description="Disordered" evidence="1">
    <location>
        <begin position="109"/>
        <end position="130"/>
    </location>
</feature>
<organism evidence="2 3">
    <name type="scientific">Actinacidiphila oryziradicis</name>
    <dbReference type="NCBI Taxonomy" id="2571141"/>
    <lineage>
        <taxon>Bacteria</taxon>
        <taxon>Bacillati</taxon>
        <taxon>Actinomycetota</taxon>
        <taxon>Actinomycetes</taxon>
        <taxon>Kitasatosporales</taxon>
        <taxon>Streptomycetaceae</taxon>
        <taxon>Actinacidiphila</taxon>
    </lineage>
</organism>
<accession>A0A4U0RTB9</accession>
<dbReference type="RefSeq" id="WP_136730025.1">
    <property type="nucleotide sequence ID" value="NZ_SUMC01000110.1"/>
</dbReference>
<reference evidence="2 3" key="1">
    <citation type="submission" date="2019-04" db="EMBL/GenBank/DDBJ databases">
        <title>Streptomyces oryziradicis sp. nov., a novel actinomycete isolated from rhizosphere soil of rice (Oryza sativa L.).</title>
        <authorList>
            <person name="Li C."/>
        </authorList>
    </citation>
    <scope>NUCLEOTIDE SEQUENCE [LARGE SCALE GENOMIC DNA]</scope>
    <source>
        <strain evidence="2 3">NEAU-C40</strain>
    </source>
</reference>
<evidence type="ECO:0000256" key="1">
    <source>
        <dbReference type="SAM" id="MobiDB-lite"/>
    </source>
</evidence>